<evidence type="ECO:0008006" key="4">
    <source>
        <dbReference type="Google" id="ProtNLM"/>
    </source>
</evidence>
<dbReference type="Proteomes" id="UP001060919">
    <property type="component" value="Chromosome"/>
</dbReference>
<evidence type="ECO:0000256" key="1">
    <source>
        <dbReference type="SAM" id="SignalP"/>
    </source>
</evidence>
<evidence type="ECO:0000313" key="2">
    <source>
        <dbReference type="EMBL" id="BDS13713.1"/>
    </source>
</evidence>
<reference evidence="2" key="1">
    <citation type="submission" date="2022-09" db="EMBL/GenBank/DDBJ databases">
        <title>Aureispira anguillicida sp. nov., isolated from Leptocephalus of Japanese eel Anguilla japonica.</title>
        <authorList>
            <person name="Yuasa K."/>
            <person name="Mekata T."/>
            <person name="Ikunari K."/>
        </authorList>
    </citation>
    <scope>NUCLEOTIDE SEQUENCE</scope>
    <source>
        <strain evidence="2">EL160426</strain>
    </source>
</reference>
<dbReference type="EMBL" id="AP026867">
    <property type="protein sequence ID" value="BDS13713.1"/>
    <property type="molecule type" value="Genomic_DNA"/>
</dbReference>
<dbReference type="KEGG" id="aup:AsAng_0044540"/>
<accession>A0A915YIZ2</accession>
<dbReference type="RefSeq" id="WP_264788967.1">
    <property type="nucleotide sequence ID" value="NZ_AP026867.1"/>
</dbReference>
<dbReference type="AlphaFoldDB" id="A0A915YIZ2"/>
<gene>
    <name evidence="2" type="ORF">AsAng_0044540</name>
</gene>
<feature type="signal peptide" evidence="1">
    <location>
        <begin position="1"/>
        <end position="25"/>
    </location>
</feature>
<protein>
    <recommendedName>
        <fullName evidence="4">Lipoprotein</fullName>
    </recommendedName>
</protein>
<sequence>MNKTFARLFVAIIAIAGLVTSQFWSCSTAQSITFVSPQIQSDAAPSGETVLLFKLLTPMMPDDGQQITKNNPTDAKDSDKNLPWIALSQHRTEATFETLNFTQNVSPYSFKENKAYTQCYALSTPSRGPPHC</sequence>
<feature type="chain" id="PRO_5037173531" description="Lipoprotein" evidence="1">
    <location>
        <begin position="26"/>
        <end position="132"/>
    </location>
</feature>
<evidence type="ECO:0000313" key="3">
    <source>
        <dbReference type="Proteomes" id="UP001060919"/>
    </source>
</evidence>
<proteinExistence type="predicted"/>
<name>A0A915YIZ2_9BACT</name>
<organism evidence="2 3">
    <name type="scientific">Aureispira anguillae</name>
    <dbReference type="NCBI Taxonomy" id="2864201"/>
    <lineage>
        <taxon>Bacteria</taxon>
        <taxon>Pseudomonadati</taxon>
        <taxon>Bacteroidota</taxon>
        <taxon>Saprospiria</taxon>
        <taxon>Saprospirales</taxon>
        <taxon>Saprospiraceae</taxon>
        <taxon>Aureispira</taxon>
    </lineage>
</organism>
<keyword evidence="1" id="KW-0732">Signal</keyword>
<keyword evidence="3" id="KW-1185">Reference proteome</keyword>